<dbReference type="Proteomes" id="UP000269199">
    <property type="component" value="Chromosome"/>
</dbReference>
<proteinExistence type="predicted"/>
<dbReference type="EMBL" id="CP024996">
    <property type="protein sequence ID" value="AYR23019.1"/>
    <property type="molecule type" value="Genomic_DNA"/>
</dbReference>
<gene>
    <name evidence="1" type="ORF">RC54_03935</name>
</gene>
<name>A0AAD0U9U3_9BURK</name>
<sequence>MTIDATLTQDGWVVQPINAGVLSAVKDPQTNTIGLINPAGGPPIAFPVGGGVPKRHKKPGLQRLAFFDKAANVGGGSAANCADVALDRFYPFTGNTSVVFTVPSASTFRFSQAAVLSTPLDMTNGQIHISMIPSVNASIAATPTAMVLELYSAGTPASPGTKFISADIRAELLAKISTPGCFGCFSISVAEINTLNGGAVLTDKQAVLFAMLRVTYAAGSIGGQMALGAIDYVPNASTTAPVLLCFDDGYLASNLVAKSIMDKAGLVGVLYADPLSNSFTGTQTIPRMTTADIDRFVAAGWQMASQRYSIEGDNAAMSNEVWLEYQKANLNMRRSMGWPGGEDGSWYGGAANPFNNGNTDTLIAKRRYAQRLYRTIRGYYFNPLSVTETWPFGDPMAVRSCGFNAFGNSSAANVGANTMGCLTKAGASKGAVVFTLHGELDNAFNNNQALTDANIAAFQAIVDTVVANPGTYKNVTMMDLAPS</sequence>
<evidence type="ECO:0000313" key="1">
    <source>
        <dbReference type="EMBL" id="AYR23019.1"/>
    </source>
</evidence>
<dbReference type="RefSeq" id="WP_061789259.1">
    <property type="nucleotide sequence ID" value="NZ_CP024996.1"/>
</dbReference>
<protein>
    <submittedName>
        <fullName evidence="1">Uncharacterized protein</fullName>
    </submittedName>
</protein>
<accession>A0AAD0U9U3</accession>
<reference evidence="1 2" key="1">
    <citation type="submission" date="2017-11" db="EMBL/GenBank/DDBJ databases">
        <title>Complete genome sequence of Herbaspirillum rubrisubalbicans DSM 11543.</title>
        <authorList>
            <person name="Chen M."/>
            <person name="An Q."/>
        </authorList>
    </citation>
    <scope>NUCLEOTIDE SEQUENCE [LARGE SCALE GENOMIC DNA]</scope>
    <source>
        <strain evidence="1 2">DSM 11543</strain>
    </source>
</reference>
<organism evidence="1 2">
    <name type="scientific">Herbaspirillum rubrisubalbicans</name>
    <dbReference type="NCBI Taxonomy" id="80842"/>
    <lineage>
        <taxon>Bacteria</taxon>
        <taxon>Pseudomonadati</taxon>
        <taxon>Pseudomonadota</taxon>
        <taxon>Betaproteobacteria</taxon>
        <taxon>Burkholderiales</taxon>
        <taxon>Oxalobacteraceae</taxon>
        <taxon>Herbaspirillum</taxon>
    </lineage>
</organism>
<dbReference type="AlphaFoldDB" id="A0AAD0U9U3"/>
<evidence type="ECO:0000313" key="2">
    <source>
        <dbReference type="Proteomes" id="UP000269199"/>
    </source>
</evidence>